<gene>
    <name evidence="1" type="ORF">NM688_g8804</name>
</gene>
<dbReference type="Proteomes" id="UP001148662">
    <property type="component" value="Unassembled WGS sequence"/>
</dbReference>
<proteinExistence type="predicted"/>
<keyword evidence="2" id="KW-1185">Reference proteome</keyword>
<sequence length="225" mass="24947">MKRWRHEHQGNLWTRGSGLFVCCRLFGCLFFTFVFLFISIVLSLLLWIEPPNVEIGEVAPVAQNGSAVQLQQNPLGVTINLGVPVSVNNPNYFSVKFNSIVADIFYPINNTRIGGGSLYNLEIQDHKQTNFTLPFSLNYTETIDPNFQIISDIANHCGFTGSAASNINVNYEIHLDFKVLFVPIKPTIKNTASFSCPISESDIADILKAAGINLSGLTSLIKMLF</sequence>
<protein>
    <submittedName>
        <fullName evidence="1">Uncharacterized protein</fullName>
    </submittedName>
</protein>
<reference evidence="1" key="1">
    <citation type="submission" date="2022-07" db="EMBL/GenBank/DDBJ databases">
        <title>Genome Sequence of Phlebia brevispora.</title>
        <authorList>
            <person name="Buettner E."/>
        </authorList>
    </citation>
    <scope>NUCLEOTIDE SEQUENCE</scope>
    <source>
        <strain evidence="1">MPL23</strain>
    </source>
</reference>
<evidence type="ECO:0000313" key="1">
    <source>
        <dbReference type="EMBL" id="KAJ3522914.1"/>
    </source>
</evidence>
<evidence type="ECO:0000313" key="2">
    <source>
        <dbReference type="Proteomes" id="UP001148662"/>
    </source>
</evidence>
<comment type="caution">
    <text evidence="1">The sequence shown here is derived from an EMBL/GenBank/DDBJ whole genome shotgun (WGS) entry which is preliminary data.</text>
</comment>
<accession>A0ACC1RMR4</accession>
<dbReference type="EMBL" id="JANHOG010002488">
    <property type="protein sequence ID" value="KAJ3522914.1"/>
    <property type="molecule type" value="Genomic_DNA"/>
</dbReference>
<name>A0ACC1RMR4_9APHY</name>
<organism evidence="1 2">
    <name type="scientific">Phlebia brevispora</name>
    <dbReference type="NCBI Taxonomy" id="194682"/>
    <lineage>
        <taxon>Eukaryota</taxon>
        <taxon>Fungi</taxon>
        <taxon>Dikarya</taxon>
        <taxon>Basidiomycota</taxon>
        <taxon>Agaricomycotina</taxon>
        <taxon>Agaricomycetes</taxon>
        <taxon>Polyporales</taxon>
        <taxon>Meruliaceae</taxon>
        <taxon>Phlebia</taxon>
    </lineage>
</organism>